<protein>
    <recommendedName>
        <fullName evidence="4">Prefoldin subunit 3</fullName>
    </recommendedName>
</protein>
<evidence type="ECO:0000256" key="3">
    <source>
        <dbReference type="ARBA" id="ARBA00023186"/>
    </source>
</evidence>
<comment type="subunit">
    <text evidence="2 4">Heterohexamer of two PFD-alpha type and four PFD-beta type subunits.</text>
</comment>
<dbReference type="PIRSF" id="PIRSF016396">
    <property type="entry name" value="Prefoldin_subunit_3"/>
    <property type="match status" value="1"/>
</dbReference>
<evidence type="ECO:0000256" key="4">
    <source>
        <dbReference type="PIRNR" id="PIRNR016396"/>
    </source>
</evidence>
<dbReference type="AlphaFoldDB" id="A0A9P7KPP4"/>
<evidence type="ECO:0000256" key="6">
    <source>
        <dbReference type="SAM" id="MobiDB-lite"/>
    </source>
</evidence>
<feature type="coiled-coil region" evidence="5">
    <location>
        <begin position="172"/>
        <end position="228"/>
    </location>
</feature>
<dbReference type="EMBL" id="JAGPUO010000023">
    <property type="protein sequence ID" value="KAG5656220.1"/>
    <property type="molecule type" value="Genomic_DNA"/>
</dbReference>
<keyword evidence="3 4" id="KW-0143">Chaperone</keyword>
<dbReference type="InterPro" id="IPR016655">
    <property type="entry name" value="PFD3"/>
</dbReference>
<dbReference type="Proteomes" id="UP000782241">
    <property type="component" value="Unassembled WGS sequence"/>
</dbReference>
<evidence type="ECO:0000256" key="5">
    <source>
        <dbReference type="SAM" id="Coils"/>
    </source>
</evidence>
<dbReference type="GO" id="GO:0015631">
    <property type="term" value="F:tubulin binding"/>
    <property type="evidence" value="ECO:0007669"/>
    <property type="project" value="TreeGrafter"/>
</dbReference>
<gene>
    <name evidence="7" type="ORF">KAF25_009096</name>
</gene>
<evidence type="ECO:0000313" key="7">
    <source>
        <dbReference type="EMBL" id="KAG5656220.1"/>
    </source>
</evidence>
<name>A0A9P7KPP4_9HYPO</name>
<dbReference type="GO" id="GO:0016272">
    <property type="term" value="C:prefoldin complex"/>
    <property type="evidence" value="ECO:0007669"/>
    <property type="project" value="UniProtKB-UniRule"/>
</dbReference>
<dbReference type="FunFam" id="1.10.287.370:FF:000001">
    <property type="entry name" value="Prefoldin subunit 3"/>
    <property type="match status" value="1"/>
</dbReference>
<dbReference type="GO" id="GO:0006457">
    <property type="term" value="P:protein folding"/>
    <property type="evidence" value="ECO:0007669"/>
    <property type="project" value="UniProtKB-UniRule"/>
</dbReference>
<dbReference type="Pfam" id="PF02996">
    <property type="entry name" value="Prefoldin"/>
    <property type="match status" value="1"/>
</dbReference>
<keyword evidence="8" id="KW-1185">Reference proteome</keyword>
<dbReference type="PANTHER" id="PTHR12409:SF0">
    <property type="entry name" value="PREFOLDIN SUBUNIT 3"/>
    <property type="match status" value="1"/>
</dbReference>
<dbReference type="GO" id="GO:0007017">
    <property type="term" value="P:microtubule-based process"/>
    <property type="evidence" value="ECO:0007669"/>
    <property type="project" value="TreeGrafter"/>
</dbReference>
<comment type="similarity">
    <text evidence="1 4">Belongs to the prefoldin subunit alpha family.</text>
</comment>
<dbReference type="InterPro" id="IPR004127">
    <property type="entry name" value="Prefoldin_subunit_alpha"/>
</dbReference>
<evidence type="ECO:0000313" key="8">
    <source>
        <dbReference type="Proteomes" id="UP000782241"/>
    </source>
</evidence>
<dbReference type="SUPFAM" id="SSF46579">
    <property type="entry name" value="Prefoldin"/>
    <property type="match status" value="1"/>
</dbReference>
<accession>A0A9P7KPP4</accession>
<keyword evidence="5" id="KW-0175">Coiled coil</keyword>
<feature type="compositionally biased region" description="Basic and acidic residues" evidence="6">
    <location>
        <begin position="30"/>
        <end position="41"/>
    </location>
</feature>
<evidence type="ECO:0000256" key="1">
    <source>
        <dbReference type="ARBA" id="ARBA00010048"/>
    </source>
</evidence>
<dbReference type="PANTHER" id="PTHR12409">
    <property type="entry name" value="PREFOLDIN SUBUNIT 3"/>
    <property type="match status" value="1"/>
</dbReference>
<dbReference type="GO" id="GO:0007021">
    <property type="term" value="P:tubulin complex assembly"/>
    <property type="evidence" value="ECO:0007669"/>
    <property type="project" value="TreeGrafter"/>
</dbReference>
<dbReference type="InterPro" id="IPR009053">
    <property type="entry name" value="Prefoldin"/>
</dbReference>
<dbReference type="CDD" id="cd23156">
    <property type="entry name" value="Prefoldin_3"/>
    <property type="match status" value="1"/>
</dbReference>
<evidence type="ECO:0000256" key="2">
    <source>
        <dbReference type="ARBA" id="ARBA00011695"/>
    </source>
</evidence>
<sequence>MPPSRKTHLRLTPSFIQTSPRSGYNNIDKMASKGKEAESSKDATPTNPRGIPYAPFVDKVEDYVTTRDDVEPTLRSFQEMISKYQFMEMNLQKRMGGLKDKIPDIQKTLDSVKFLKLRKDDDEAIDTTFELNDTLYSKAKIPATEEVYIWLGANVMLSYPIDEAETLLSSKLSTAKTSLSNCEEDLDFLREQITTMEVAIARVYNWEVVQKRKDKAEEEQEKKKSKSQGD</sequence>
<reference evidence="7" key="1">
    <citation type="submission" date="2021-04" db="EMBL/GenBank/DDBJ databases">
        <title>Draft genome of Fusarium avenaceum strain F156N33, isolated from an atmospheric sample in Virginia.</title>
        <authorList>
            <person name="Yang S."/>
            <person name="Vinatzer B.A."/>
            <person name="Coleman J."/>
        </authorList>
    </citation>
    <scope>NUCLEOTIDE SEQUENCE</scope>
    <source>
        <strain evidence="7">F156N33</strain>
    </source>
</reference>
<proteinExistence type="inferred from homology"/>
<dbReference type="Gene3D" id="1.10.287.370">
    <property type="match status" value="1"/>
</dbReference>
<feature type="compositionally biased region" description="Polar residues" evidence="6">
    <location>
        <begin position="14"/>
        <end position="25"/>
    </location>
</feature>
<comment type="function">
    <text evidence="4">Binds specifically to cytosolic chaperonin (c-CPN) and transfers target proteins to it. Binds to nascent polypeptide chain and promotes folding in an environment in which there are many competing pathways for nonnative proteins.</text>
</comment>
<dbReference type="GO" id="GO:0005737">
    <property type="term" value="C:cytoplasm"/>
    <property type="evidence" value="ECO:0007669"/>
    <property type="project" value="TreeGrafter"/>
</dbReference>
<organism evidence="7 8">
    <name type="scientific">Fusarium avenaceum</name>
    <dbReference type="NCBI Taxonomy" id="40199"/>
    <lineage>
        <taxon>Eukaryota</taxon>
        <taxon>Fungi</taxon>
        <taxon>Dikarya</taxon>
        <taxon>Ascomycota</taxon>
        <taxon>Pezizomycotina</taxon>
        <taxon>Sordariomycetes</taxon>
        <taxon>Hypocreomycetidae</taxon>
        <taxon>Hypocreales</taxon>
        <taxon>Nectriaceae</taxon>
        <taxon>Fusarium</taxon>
        <taxon>Fusarium tricinctum species complex</taxon>
    </lineage>
</organism>
<feature type="region of interest" description="Disordered" evidence="6">
    <location>
        <begin position="1"/>
        <end position="51"/>
    </location>
</feature>
<comment type="caution">
    <text evidence="7">The sequence shown here is derived from an EMBL/GenBank/DDBJ whole genome shotgun (WGS) entry which is preliminary data.</text>
</comment>